<feature type="compositionally biased region" description="Basic and acidic residues" evidence="11">
    <location>
        <begin position="16"/>
        <end position="36"/>
    </location>
</feature>
<dbReference type="PANTHER" id="PTHR31503">
    <property type="entry name" value="VACUOLAR CALCIUM ION TRANSPORTER"/>
    <property type="match status" value="1"/>
</dbReference>
<keyword evidence="10" id="KW-0926">Vacuole</keyword>
<keyword evidence="14" id="KW-1185">Reference proteome</keyword>
<keyword evidence="10" id="KW-0050">Antiport</keyword>
<dbReference type="PANTHER" id="PTHR31503:SF14">
    <property type="entry name" value="VACUOLAR CALCIUM ION TRANSPORTER"/>
    <property type="match status" value="1"/>
</dbReference>
<feature type="domain" description="Sodium/calcium exchanger membrane region" evidence="12">
    <location>
        <begin position="326"/>
        <end position="468"/>
    </location>
</feature>
<feature type="transmembrane region" description="Helical" evidence="10">
    <location>
        <begin position="195"/>
        <end position="214"/>
    </location>
</feature>
<comment type="caution">
    <text evidence="10">Lacks conserved residue(s) required for the propagation of feature annotation.</text>
</comment>
<dbReference type="GO" id="GO:0015369">
    <property type="term" value="F:calcium:proton antiporter activity"/>
    <property type="evidence" value="ECO:0007669"/>
    <property type="project" value="UniProtKB-UniRule"/>
</dbReference>
<evidence type="ECO:0000256" key="3">
    <source>
        <dbReference type="ARBA" id="ARBA00022448"/>
    </source>
</evidence>
<feature type="region of interest" description="Disordered" evidence="11">
    <location>
        <begin position="1"/>
        <end position="74"/>
    </location>
</feature>
<comment type="caution">
    <text evidence="13">The sequence shown here is derived from an EMBL/GenBank/DDBJ whole genome shotgun (WGS) entry which is preliminary data.</text>
</comment>
<feature type="transmembrane region" description="Helical" evidence="10">
    <location>
        <begin position="325"/>
        <end position="347"/>
    </location>
</feature>
<feature type="transmembrane region" description="Helical" evidence="10">
    <location>
        <begin position="226"/>
        <end position="247"/>
    </location>
</feature>
<dbReference type="InterPro" id="IPR004798">
    <property type="entry name" value="CAX-like"/>
</dbReference>
<keyword evidence="8 10" id="KW-0406">Ion transport</keyword>
<accession>A0A9W4UK70</accession>
<dbReference type="GO" id="GO:0006874">
    <property type="term" value="P:intracellular calcium ion homeostasis"/>
    <property type="evidence" value="ECO:0007669"/>
    <property type="project" value="TreeGrafter"/>
</dbReference>
<feature type="transmembrane region" description="Helical" evidence="10">
    <location>
        <begin position="267"/>
        <end position="288"/>
    </location>
</feature>
<evidence type="ECO:0000313" key="13">
    <source>
        <dbReference type="EMBL" id="CAI6337480.1"/>
    </source>
</evidence>
<feature type="transmembrane region" description="Helical" evidence="10">
    <location>
        <begin position="123"/>
        <end position="142"/>
    </location>
</feature>
<comment type="similarity">
    <text evidence="2 10">Belongs to the Ca(2+):cation antiporter (CaCA) (TC 2.A.19) family.</text>
</comment>
<evidence type="ECO:0000256" key="7">
    <source>
        <dbReference type="ARBA" id="ARBA00022989"/>
    </source>
</evidence>
<evidence type="ECO:0000256" key="6">
    <source>
        <dbReference type="ARBA" id="ARBA00022837"/>
    </source>
</evidence>
<evidence type="ECO:0000256" key="2">
    <source>
        <dbReference type="ARBA" id="ARBA00008170"/>
    </source>
</evidence>
<feature type="transmembrane region" description="Helical" evidence="10">
    <location>
        <begin position="389"/>
        <end position="414"/>
    </location>
</feature>
<dbReference type="InterPro" id="IPR004713">
    <property type="entry name" value="CaH_exchang"/>
</dbReference>
<dbReference type="GO" id="GO:0000329">
    <property type="term" value="C:fungal-type vacuole membrane"/>
    <property type="evidence" value="ECO:0007669"/>
    <property type="project" value="TreeGrafter"/>
</dbReference>
<protein>
    <recommendedName>
        <fullName evidence="10">Vacuolar calcium ion transporter</fullName>
    </recommendedName>
</protein>
<keyword evidence="4 10" id="KW-0109">Calcium transport</keyword>
<dbReference type="InterPro" id="IPR004837">
    <property type="entry name" value="NaCa_Exmemb"/>
</dbReference>
<evidence type="ECO:0000256" key="4">
    <source>
        <dbReference type="ARBA" id="ARBA00022568"/>
    </source>
</evidence>
<evidence type="ECO:0000256" key="5">
    <source>
        <dbReference type="ARBA" id="ARBA00022692"/>
    </source>
</evidence>
<keyword evidence="9 10" id="KW-0472">Membrane</keyword>
<gene>
    <name evidence="13" type="ORF">PDIGIT_LOCUS10592</name>
</gene>
<feature type="transmembrane region" description="Helical" evidence="10">
    <location>
        <begin position="426"/>
        <end position="443"/>
    </location>
</feature>
<keyword evidence="6 10" id="KW-0106">Calcium</keyword>
<dbReference type="EMBL" id="CAOQHR010000007">
    <property type="protein sequence ID" value="CAI6337480.1"/>
    <property type="molecule type" value="Genomic_DNA"/>
</dbReference>
<evidence type="ECO:0000256" key="11">
    <source>
        <dbReference type="SAM" id="MobiDB-lite"/>
    </source>
</evidence>
<proteinExistence type="inferred from homology"/>
<name>A0A9W4UK70_9PLEO</name>
<feature type="transmembrane region" description="Helical" evidence="10">
    <location>
        <begin position="154"/>
        <end position="175"/>
    </location>
</feature>
<evidence type="ECO:0000256" key="10">
    <source>
        <dbReference type="RuleBase" id="RU365028"/>
    </source>
</evidence>
<dbReference type="NCBIfam" id="TIGR00378">
    <property type="entry name" value="cax"/>
    <property type="match status" value="1"/>
</dbReference>
<sequence length="493" mass="53840">MPNSHPPPAHQRRARNSRDMPRRSRSSREYTHDPKADATVPPHSSAGQKHHRGLHLPQYNHNGHRVTPGIQPDGESGRRGFHPFKFLQICFRSNSFISKWVNLLWPIVPVAIALHFARPDLPLAIFVTNYIAMVPAANMVGFAGSEFARKLPKVLGVVVETTFGSIVEIILFMVLLKTGGDQNVQVIRSAILGSILANMLLCLGFCFVAGGLLGGEQVFHEAVSEAGSGLMLVAGMGLVLPTIYYNALNGRTDLTIAGGESEIADEMLKISRATAIILLAAYLVFLFFQMKSHDNLFAEIYEADELVDKDRHEELAKPKLTLTECIVALVISLACVSMIAVFLVLQIPYMVEERHISDAFVGLILIPVVEKFAEHLLAIDEAYDGQMNLALAHVLGASIQTALLNTPLVIIVGWGLHINMDMKFEIFDSVSLILAILVVGSFLRDKKSNYLEGTLCIFVYLIIAVAAFYYPNPAGHGGGGGHGEEAAPAGEHH</sequence>
<evidence type="ECO:0000256" key="1">
    <source>
        <dbReference type="ARBA" id="ARBA00004127"/>
    </source>
</evidence>
<dbReference type="GO" id="GO:0012505">
    <property type="term" value="C:endomembrane system"/>
    <property type="evidence" value="ECO:0007669"/>
    <property type="project" value="UniProtKB-SubCell"/>
</dbReference>
<dbReference type="OrthoDB" id="1699231at2759"/>
<keyword evidence="5 10" id="KW-0812">Transmembrane</keyword>
<dbReference type="InterPro" id="IPR044880">
    <property type="entry name" value="NCX_ion-bd_dom_sf"/>
</dbReference>
<evidence type="ECO:0000313" key="14">
    <source>
        <dbReference type="Proteomes" id="UP001152607"/>
    </source>
</evidence>
<dbReference type="Gene3D" id="1.20.1420.30">
    <property type="entry name" value="NCX, central ion-binding region"/>
    <property type="match status" value="2"/>
</dbReference>
<dbReference type="AlphaFoldDB" id="A0A9W4UK70"/>
<reference evidence="13" key="1">
    <citation type="submission" date="2023-01" db="EMBL/GenBank/DDBJ databases">
        <authorList>
            <person name="Van Ghelder C."/>
            <person name="Rancurel C."/>
        </authorList>
    </citation>
    <scope>NUCLEOTIDE SEQUENCE</scope>
    <source>
        <strain evidence="13">CNCM I-4278</strain>
    </source>
</reference>
<comment type="function">
    <text evidence="10">Has a role in promoting intracellular calcium ion sequestration via the exchange of calcium ions for hydrogen ions across the vacuolar membrane. Involved also in manganese ion homeostasis via its uptake into the vacuole.</text>
</comment>
<dbReference type="Pfam" id="PF01699">
    <property type="entry name" value="Na_Ca_ex"/>
    <property type="match status" value="2"/>
</dbReference>
<feature type="domain" description="Sodium/calcium exchanger membrane region" evidence="12">
    <location>
        <begin position="123"/>
        <end position="290"/>
    </location>
</feature>
<feature type="transmembrane region" description="Helical" evidence="10">
    <location>
        <begin position="100"/>
        <end position="117"/>
    </location>
</feature>
<evidence type="ECO:0000259" key="12">
    <source>
        <dbReference type="Pfam" id="PF01699"/>
    </source>
</evidence>
<organism evidence="13 14">
    <name type="scientific">Periconia digitata</name>
    <dbReference type="NCBI Taxonomy" id="1303443"/>
    <lineage>
        <taxon>Eukaryota</taxon>
        <taxon>Fungi</taxon>
        <taxon>Dikarya</taxon>
        <taxon>Ascomycota</taxon>
        <taxon>Pezizomycotina</taxon>
        <taxon>Dothideomycetes</taxon>
        <taxon>Pleosporomycetidae</taxon>
        <taxon>Pleosporales</taxon>
        <taxon>Massarineae</taxon>
        <taxon>Periconiaceae</taxon>
        <taxon>Periconia</taxon>
    </lineage>
</organism>
<dbReference type="Proteomes" id="UP001152607">
    <property type="component" value="Unassembled WGS sequence"/>
</dbReference>
<keyword evidence="7 10" id="KW-1133">Transmembrane helix</keyword>
<evidence type="ECO:0000256" key="8">
    <source>
        <dbReference type="ARBA" id="ARBA00023065"/>
    </source>
</evidence>
<evidence type="ECO:0000256" key="9">
    <source>
        <dbReference type="ARBA" id="ARBA00023136"/>
    </source>
</evidence>
<feature type="transmembrane region" description="Helical" evidence="10">
    <location>
        <begin position="450"/>
        <end position="470"/>
    </location>
</feature>
<comment type="subcellular location">
    <subcellularLocation>
        <location evidence="1">Endomembrane system</location>
        <topology evidence="1">Multi-pass membrane protein</topology>
    </subcellularLocation>
    <subcellularLocation>
        <location evidence="10">Vacuole membrane</location>
    </subcellularLocation>
</comment>
<keyword evidence="3 10" id="KW-0813">Transport</keyword>